<sequence>MGLRDRLTVADADTGPVGWRTVADQAVLLSLAAASAAMWAVGVTILQPLSEPEGPAAYGENNTYWARELRWGALIALILMVIVCARGDRRATRAVWAGGLLWLGADLGLDRIDQDSGTMRLAIGAVVVILAGCAAVRVFSRVPRPGTLLTTATVAAVASGLVTITESPADTEAALHLGSAAVGSLLASVAVAAAVRAASVVSPARVAVGVLLTTVPWSLRYVSPQPSAGRVIGAYAFTVLLVVIVVAIAHRRDAHTPVAVIAALVVPVLWLPLTLATIVLRIGAPFTALAANPPVNTADEDVVLILLAIPIGLVLGRILRALPPAAHTSPRAGEPDPVRAARVDGDEPGGPSGAVSDRMPGW</sequence>
<organism evidence="3">
    <name type="scientific">Actinoplanes campanulatus</name>
    <dbReference type="NCBI Taxonomy" id="113559"/>
    <lineage>
        <taxon>Bacteria</taxon>
        <taxon>Bacillati</taxon>
        <taxon>Actinomycetota</taxon>
        <taxon>Actinomycetes</taxon>
        <taxon>Micromonosporales</taxon>
        <taxon>Micromonosporaceae</taxon>
        <taxon>Actinoplanes</taxon>
    </lineage>
</organism>
<feature type="transmembrane region" description="Helical" evidence="2">
    <location>
        <begin position="177"/>
        <end position="195"/>
    </location>
</feature>
<feature type="transmembrane region" description="Helical" evidence="2">
    <location>
        <begin position="231"/>
        <end position="249"/>
    </location>
</feature>
<feature type="transmembrane region" description="Helical" evidence="2">
    <location>
        <begin position="26"/>
        <end position="49"/>
    </location>
</feature>
<feature type="transmembrane region" description="Helical" evidence="2">
    <location>
        <begin position="261"/>
        <end position="282"/>
    </location>
</feature>
<feature type="transmembrane region" description="Helical" evidence="2">
    <location>
        <begin position="202"/>
        <end position="219"/>
    </location>
</feature>
<feature type="compositionally biased region" description="Basic and acidic residues" evidence="1">
    <location>
        <begin position="333"/>
        <end position="345"/>
    </location>
</feature>
<dbReference type="EMBL" id="BOMF01000104">
    <property type="protein sequence ID" value="GID48200.1"/>
    <property type="molecule type" value="Genomic_DNA"/>
</dbReference>
<keyword evidence="2" id="KW-0812">Transmembrane</keyword>
<dbReference type="RefSeq" id="WP_204298308.1">
    <property type="nucleotide sequence ID" value="NZ_BAAAGQ010000019.1"/>
</dbReference>
<evidence type="ECO:0000256" key="1">
    <source>
        <dbReference type="SAM" id="MobiDB-lite"/>
    </source>
</evidence>
<accession>A0ABQ3WPJ2</accession>
<gene>
    <name evidence="3" type="ORF">Aca07nite_54750</name>
</gene>
<evidence type="ECO:0000313" key="3">
    <source>
        <dbReference type="EMBL" id="GID48200.1"/>
    </source>
</evidence>
<keyword evidence="2" id="KW-0472">Membrane</keyword>
<feature type="transmembrane region" description="Helical" evidence="2">
    <location>
        <begin position="302"/>
        <end position="319"/>
    </location>
</feature>
<name>A0ABQ3WPJ2_9ACTN</name>
<reference evidence="3" key="1">
    <citation type="submission" date="2021-01" db="EMBL/GenBank/DDBJ databases">
        <title>Whole genome shotgun sequence of Actinoplanes capillaceus NBRC 16408.</title>
        <authorList>
            <person name="Komaki H."/>
            <person name="Tamura T."/>
        </authorList>
    </citation>
    <scope>NUCLEOTIDE SEQUENCE [LARGE SCALE GENOMIC DNA]</scope>
    <source>
        <strain evidence="3">NBRC 16408</strain>
    </source>
</reference>
<proteinExistence type="predicted"/>
<evidence type="ECO:0000256" key="2">
    <source>
        <dbReference type="SAM" id="Phobius"/>
    </source>
</evidence>
<protein>
    <submittedName>
        <fullName evidence="3">Uncharacterized protein</fullName>
    </submittedName>
</protein>
<keyword evidence="2" id="KW-1133">Transmembrane helix</keyword>
<feature type="transmembrane region" description="Helical" evidence="2">
    <location>
        <begin position="69"/>
        <end position="87"/>
    </location>
</feature>
<feature type="region of interest" description="Disordered" evidence="1">
    <location>
        <begin position="326"/>
        <end position="362"/>
    </location>
</feature>
<comment type="caution">
    <text evidence="3">The sequence shown here is derived from an EMBL/GenBank/DDBJ whole genome shotgun (WGS) entry which is preliminary data.</text>
</comment>
<feature type="transmembrane region" description="Helical" evidence="2">
    <location>
        <begin position="118"/>
        <end position="139"/>
    </location>
</feature>